<feature type="non-terminal residue" evidence="2">
    <location>
        <position position="1920"/>
    </location>
</feature>
<dbReference type="Proteomes" id="UP000078546">
    <property type="component" value="Unassembled WGS sequence"/>
</dbReference>
<gene>
    <name evidence="2" type="ORF">POVCU1_071160</name>
</gene>
<feature type="region of interest" description="Disordered" evidence="1">
    <location>
        <begin position="1210"/>
        <end position="1239"/>
    </location>
</feature>
<feature type="region of interest" description="Disordered" evidence="1">
    <location>
        <begin position="1886"/>
        <end position="1920"/>
    </location>
</feature>
<feature type="compositionally biased region" description="Basic residues" evidence="1">
    <location>
        <begin position="108"/>
        <end position="120"/>
    </location>
</feature>
<feature type="compositionally biased region" description="Polar residues" evidence="1">
    <location>
        <begin position="96"/>
        <end position="106"/>
    </location>
</feature>
<evidence type="ECO:0000313" key="2">
    <source>
        <dbReference type="EMBL" id="SBT01944.1"/>
    </source>
</evidence>
<feature type="compositionally biased region" description="Polar residues" evidence="1">
    <location>
        <begin position="530"/>
        <end position="553"/>
    </location>
</feature>
<feature type="compositionally biased region" description="Low complexity" evidence="1">
    <location>
        <begin position="1362"/>
        <end position="1373"/>
    </location>
</feature>
<feature type="compositionally biased region" description="Low complexity" evidence="1">
    <location>
        <begin position="554"/>
        <end position="593"/>
    </location>
</feature>
<feature type="compositionally biased region" description="Low complexity" evidence="1">
    <location>
        <begin position="1311"/>
        <end position="1354"/>
    </location>
</feature>
<feature type="region of interest" description="Disordered" evidence="1">
    <location>
        <begin position="49"/>
        <end position="131"/>
    </location>
</feature>
<reference evidence="3" key="1">
    <citation type="submission" date="2016-05" db="EMBL/GenBank/DDBJ databases">
        <authorList>
            <person name="Naeem Raeece"/>
        </authorList>
    </citation>
    <scope>NUCLEOTIDE SEQUENCE [LARGE SCALE GENOMIC DNA]</scope>
</reference>
<protein>
    <submittedName>
        <fullName evidence="2">Uncharacterized protein</fullName>
    </submittedName>
</protein>
<feature type="compositionally biased region" description="Basic and acidic residues" evidence="1">
    <location>
        <begin position="595"/>
        <end position="616"/>
    </location>
</feature>
<feature type="region of interest" description="Disordered" evidence="1">
    <location>
        <begin position="530"/>
        <end position="636"/>
    </location>
</feature>
<dbReference type="EMBL" id="FLQV01002904">
    <property type="protein sequence ID" value="SBT01944.1"/>
    <property type="molecule type" value="Genomic_DNA"/>
</dbReference>
<feature type="compositionally biased region" description="Basic and acidic residues" evidence="1">
    <location>
        <begin position="1374"/>
        <end position="1391"/>
    </location>
</feature>
<feature type="compositionally biased region" description="Basic and acidic residues" evidence="1">
    <location>
        <begin position="1229"/>
        <end position="1239"/>
    </location>
</feature>
<evidence type="ECO:0000313" key="3">
    <source>
        <dbReference type="Proteomes" id="UP000078546"/>
    </source>
</evidence>
<feature type="compositionally biased region" description="Low complexity" evidence="1">
    <location>
        <begin position="1217"/>
        <end position="1226"/>
    </location>
</feature>
<feature type="region of interest" description="Disordered" evidence="1">
    <location>
        <begin position="1311"/>
        <end position="1399"/>
    </location>
</feature>
<organism evidence="2 3">
    <name type="scientific">Plasmodium ovale curtisi</name>
    <dbReference type="NCBI Taxonomy" id="864141"/>
    <lineage>
        <taxon>Eukaryota</taxon>
        <taxon>Sar</taxon>
        <taxon>Alveolata</taxon>
        <taxon>Apicomplexa</taxon>
        <taxon>Aconoidasida</taxon>
        <taxon>Haemosporida</taxon>
        <taxon>Plasmodiidae</taxon>
        <taxon>Plasmodium</taxon>
        <taxon>Plasmodium (Plasmodium)</taxon>
    </lineage>
</organism>
<proteinExistence type="predicted"/>
<accession>A0A1A8X9M3</accession>
<sequence>MGRNIKEFYNLRQRNPEKKKDESVTILKNTRSKIIENNNVVEINTTSCYGKGSENKNEYNTNTTTNPCKVKSHKKINEQKKNHDVYDENSKKKVKNSTSEGSNIHYGNTKHKKCHLRKSKGSNNQDLNHKEECPNEYKTAVDKKKKKKKYSNLYLVKKNLSKATTVKAPAVTTKQAPMTPKAPIAKLSTAKAAPTKTRLTTAATAISAEQTTVGVYNDIEKRFNGPFCPTEHKSNVLIRKDRSSSISIGCNTNNVENANTRDILSKSICLKLCTSSAMMNNFVNKKCITNSIVQNAFLNNIIMENNMSKIQKMYNNRNINTEECNNRSINGKNSNVIYNKNISAHEDDYYFKNSNFHSINSVRRDKEKMNDIIYMRPLEKEKEVDSQLKQDQNDNVSTGKMDISKELNMIDEENRNMNFIYPRPIHRKVDFHVNNDVHYENTQEKENYVIQIKRMSNKRHRYSATHKYYNNHDEVHSGGKNVEDHTIASDCIDKHDHDVNKMNAFGNNSTNKSVKNDNCKYKILKNSAWGISNRNPQQKVRCSGTGNSYSQRTSNRGSGSSSSNSNKNGNSSGRSNNNDRSGNNNDNYNSNSNGDDERNESGDDRKRNSDEQNRSDDDADSTAENNTRSSRGRRYNVEHVGQKKFYAKEATQKEVNNLYEEILNKHLNNSGDLRKDFFLNEIEKEKDTNKYIENDCYLDNDIIKLPVHNLSKKKEVHSWSKDHCHLFDSLNDVIFEVKKKSNFFINKYKNKDIINEHNILRNKIDANFLSSIHRSSNHFTNSHLHSPFEVNEVKKNTTKEYTHYNLPKQQLTNNFVPNVNHIPTVERRHNMNYQGQTIMSSNIKAVGGNCSDDNSKMRFADNQSMDTHKGKIHGNEYAYPLFERNNNFKNNENVSTLKMQSMMTEHMQDDTSGVCEIISVNTPNKCEKSAKCSMNKSFEYTNFPNQKEFKKNNISDEKMLKGAQNKMENNVVSLKKKNMNNYNVHTFSDCTKMKNDNFVGGDTNEIDNLSCKEGCGNLKINNKTKILHYVERDDIEISNGDNSFVNSNVFVKKEFAKGDMHKFSPTNEMKGNNKLTLKNLHNSRNNAVSGNSHMYSDGDNVLTDDLCDIKTEKGYVEKGKGKKKNTFIVAGDDDSVQECRKYNTCENYKFIESDKNMNEGNFINEYSIDKIGINKNNVTKRKSTYLTKFVSEKNDYDVYMEDPVSACTENNNRMESKSSNGKSNNGFAPDKEINNPHFDCEHTPSYRNFLNENIADEFHANEFRNSHSDVDVDTEAGAYGGTYAYACGTLNGDNNFGSNGSGSDNISGNDFDSSSCYGSDNDNGNDSSNDSSSDRGNGNENSNENENSNGNENSNENENENENSNGNENGNRNENMESEKGHKRDYGEVPTKRNRRCGNTYLTRSKSNYDIQYDYSDHSVDSIYNSRRSDIYEFDTVIGRKKLRRRRRLKQMQSTTRKKQKTNSMNDIDVNYSLDEMKVEQERQKKRRVSLNSKSAICSNSRSVRSVRSVRNVRTVRSICSVRGTRAVRGVRGSRAVRGVRGIRGKNSTLADEQREVPFRQSKEELSYSKIEKMGVNCDSPGISEFRSRTGVAEYCSTKSGDVTKGSNLKNGGLKGGSLKGGGLKSGSMGTIDYFRNYDSVQSIKEDILKNEKFPFIFYDSTIRNLVIYYKDDYSDEVKSKYFSAQRFGHATAKKIALNFLRSLGINPDHLENNNVFSYEKDTKSKLFNMARGKVNMNKEENSNINLIYDKKKRNVIVSWINKAKGYNFRKFSTQRFGFDVALCLSIDFYKNLGGLKEEEGIRNYINKVNSNFKTIRVLTNKKKNFFKNKITEGLDYMDISTNSHDYLYEYNDPSFYFFNNIKYNIENIRSQNIRSQNIRSQNIRSQNIRSQNIRSQNIRSQNIRSQNIRSQNIRSQNIR</sequence>
<name>A0A1A8X9M3_PLAOA</name>
<feature type="compositionally biased region" description="Basic and acidic residues" evidence="1">
    <location>
        <begin position="75"/>
        <end position="91"/>
    </location>
</feature>
<evidence type="ECO:0000256" key="1">
    <source>
        <dbReference type="SAM" id="MobiDB-lite"/>
    </source>
</evidence>